<protein>
    <submittedName>
        <fullName evidence="4">Uncharacterized protein</fullName>
    </submittedName>
</protein>
<reference evidence="4 5" key="1">
    <citation type="submission" date="2019-03" db="EMBL/GenBank/DDBJ databases">
        <title>Single cell metagenomics reveals metabolic interactions within the superorganism composed of flagellate Streblomastix strix and complex community of Bacteroidetes bacteria on its surface.</title>
        <authorList>
            <person name="Treitli S.C."/>
            <person name="Kolisko M."/>
            <person name="Husnik F."/>
            <person name="Keeling P."/>
            <person name="Hampl V."/>
        </authorList>
    </citation>
    <scope>NUCLEOTIDE SEQUENCE [LARGE SCALE GENOMIC DNA]</scope>
    <source>
        <strain evidence="4">ST1C</strain>
    </source>
</reference>
<dbReference type="AlphaFoldDB" id="A0A5J4TT16"/>
<dbReference type="Proteomes" id="UP000324800">
    <property type="component" value="Unassembled WGS sequence"/>
</dbReference>
<sequence length="305" mass="34450">FKNSAVAQPAMDTQQAEIIKERTRVLFQRSRHNFRKEDISLGDKDSHESYAESIRQGDGKIGEKKLMLDFSCDVPPRHDCGTGPDPVTLVPYGIQTQPLEFTHSEADSKFNSEEMAKFIKDTESDLESSLDQNLLCDIFVDEFAKFPQDDQAVGKRGDKTMRSFGQYDNYQFTKDKIATVVEFQPVFHGKKSTDKEHVGLVLQCLVDTSTHQSNPQHRTEEEKSNIYKRSFALIWNPPDPAPIFALEAPSQINVGRFHPIRPTIIIGGTANGQVVMWDLKSSIEKIREKGARIEGFQSIGQQTAQ</sequence>
<organism evidence="4 5">
    <name type="scientific">Streblomastix strix</name>
    <dbReference type="NCBI Taxonomy" id="222440"/>
    <lineage>
        <taxon>Eukaryota</taxon>
        <taxon>Metamonada</taxon>
        <taxon>Preaxostyla</taxon>
        <taxon>Oxymonadida</taxon>
        <taxon>Streblomastigidae</taxon>
        <taxon>Streblomastix</taxon>
    </lineage>
</organism>
<accession>A0A5J4TT16</accession>
<dbReference type="GO" id="GO:0036159">
    <property type="term" value="P:inner dynein arm assembly"/>
    <property type="evidence" value="ECO:0007669"/>
    <property type="project" value="TreeGrafter"/>
</dbReference>
<evidence type="ECO:0000313" key="4">
    <source>
        <dbReference type="EMBL" id="KAA6361666.1"/>
    </source>
</evidence>
<evidence type="ECO:0000313" key="5">
    <source>
        <dbReference type="Proteomes" id="UP000324800"/>
    </source>
</evidence>
<feature type="non-terminal residue" evidence="4">
    <location>
        <position position="305"/>
    </location>
</feature>
<proteinExistence type="predicted"/>
<dbReference type="InterPro" id="IPR050687">
    <property type="entry name" value="Dynein_IC"/>
</dbReference>
<dbReference type="PANTHER" id="PTHR12442">
    <property type="entry name" value="DYNEIN INTERMEDIATE CHAIN"/>
    <property type="match status" value="1"/>
</dbReference>
<name>A0A5J4TT16_9EUKA</name>
<keyword evidence="1" id="KW-0963">Cytoplasm</keyword>
<dbReference type="OrthoDB" id="366230at2759"/>
<gene>
    <name evidence="4" type="ORF">EZS28_042807</name>
</gene>
<feature type="non-terminal residue" evidence="4">
    <location>
        <position position="1"/>
    </location>
</feature>
<dbReference type="PANTHER" id="PTHR12442:SF5">
    <property type="entry name" value="DYNEIN AXONEMAL INTERMEDIATE CHAIN 3"/>
    <property type="match status" value="1"/>
</dbReference>
<evidence type="ECO:0000256" key="1">
    <source>
        <dbReference type="ARBA" id="ARBA00022490"/>
    </source>
</evidence>
<evidence type="ECO:0000256" key="3">
    <source>
        <dbReference type="ARBA" id="ARBA00022737"/>
    </source>
</evidence>
<comment type="caution">
    <text evidence="4">The sequence shown here is derived from an EMBL/GenBank/DDBJ whole genome shotgun (WGS) entry which is preliminary data.</text>
</comment>
<dbReference type="GO" id="GO:0060294">
    <property type="term" value="P:cilium movement involved in cell motility"/>
    <property type="evidence" value="ECO:0007669"/>
    <property type="project" value="TreeGrafter"/>
</dbReference>
<dbReference type="GO" id="GO:0036156">
    <property type="term" value="C:inner dynein arm"/>
    <property type="evidence" value="ECO:0007669"/>
    <property type="project" value="TreeGrafter"/>
</dbReference>
<keyword evidence="2" id="KW-0853">WD repeat</keyword>
<dbReference type="GO" id="GO:0045504">
    <property type="term" value="F:dynein heavy chain binding"/>
    <property type="evidence" value="ECO:0007669"/>
    <property type="project" value="TreeGrafter"/>
</dbReference>
<keyword evidence="3" id="KW-0677">Repeat</keyword>
<dbReference type="EMBL" id="SNRW01025229">
    <property type="protein sequence ID" value="KAA6361666.1"/>
    <property type="molecule type" value="Genomic_DNA"/>
</dbReference>
<evidence type="ECO:0000256" key="2">
    <source>
        <dbReference type="ARBA" id="ARBA00022574"/>
    </source>
</evidence>
<dbReference type="GO" id="GO:0045503">
    <property type="term" value="F:dynein light chain binding"/>
    <property type="evidence" value="ECO:0007669"/>
    <property type="project" value="TreeGrafter"/>
</dbReference>